<protein>
    <recommendedName>
        <fullName evidence="2">Acyltransferase MbtK/IucB-like conserved domain-containing protein</fullName>
    </recommendedName>
</protein>
<comment type="caution">
    <text evidence="3">The sequence shown here is derived from an EMBL/GenBank/DDBJ whole genome shotgun (WGS) entry which is preliminary data.</text>
</comment>
<dbReference type="AlphaFoldDB" id="A0A0P7BG69"/>
<name>A0A0P7BG69_9HYPO</name>
<dbReference type="Proteomes" id="UP000050424">
    <property type="component" value="Unassembled WGS sequence"/>
</dbReference>
<evidence type="ECO:0000313" key="4">
    <source>
        <dbReference type="Proteomes" id="UP000050424"/>
    </source>
</evidence>
<comment type="similarity">
    <text evidence="1">Belongs to the lysine N-acyltransferase MbtK family.</text>
</comment>
<dbReference type="GO" id="GO:0019290">
    <property type="term" value="P:siderophore biosynthetic process"/>
    <property type="evidence" value="ECO:0007669"/>
    <property type="project" value="InterPro"/>
</dbReference>
<organism evidence="3 4">
    <name type="scientific">Neonectria ditissima</name>
    <dbReference type="NCBI Taxonomy" id="78410"/>
    <lineage>
        <taxon>Eukaryota</taxon>
        <taxon>Fungi</taxon>
        <taxon>Dikarya</taxon>
        <taxon>Ascomycota</taxon>
        <taxon>Pezizomycotina</taxon>
        <taxon>Sordariomycetes</taxon>
        <taxon>Hypocreomycetidae</taxon>
        <taxon>Hypocreales</taxon>
        <taxon>Nectriaceae</taxon>
        <taxon>Neonectria</taxon>
    </lineage>
</organism>
<dbReference type="GO" id="GO:0016410">
    <property type="term" value="F:N-acyltransferase activity"/>
    <property type="evidence" value="ECO:0007669"/>
    <property type="project" value="TreeGrafter"/>
</dbReference>
<reference evidence="3 4" key="1">
    <citation type="submission" date="2015-09" db="EMBL/GenBank/DDBJ databases">
        <title>Draft genome of a European isolate of the apple canker pathogen Neonectria ditissima.</title>
        <authorList>
            <person name="Gomez-Cortecero A."/>
            <person name="Harrison R.J."/>
            <person name="Armitage A.D."/>
        </authorList>
    </citation>
    <scope>NUCLEOTIDE SEQUENCE [LARGE SCALE GENOMIC DNA]</scope>
    <source>
        <strain evidence="3 4">R09/05</strain>
    </source>
</reference>
<evidence type="ECO:0000313" key="3">
    <source>
        <dbReference type="EMBL" id="KPM45701.1"/>
    </source>
</evidence>
<feature type="domain" description="Acyltransferase MbtK/IucB-like conserved" evidence="2">
    <location>
        <begin position="306"/>
        <end position="355"/>
    </location>
</feature>
<evidence type="ECO:0000256" key="1">
    <source>
        <dbReference type="ARBA" id="ARBA00009893"/>
    </source>
</evidence>
<dbReference type="EMBL" id="LKCW01000005">
    <property type="protein sequence ID" value="KPM45701.1"/>
    <property type="molecule type" value="Genomic_DNA"/>
</dbReference>
<proteinExistence type="inferred from homology"/>
<dbReference type="SUPFAM" id="SSF55729">
    <property type="entry name" value="Acyl-CoA N-acyltransferases (Nat)"/>
    <property type="match status" value="1"/>
</dbReference>
<dbReference type="STRING" id="78410.A0A0P7BG69"/>
<sequence length="495" mass="55670">MIDTSMRIAEAAEGCEIPATGLAASRAKAKRPASWKAMALPASFSAIPADETIIKLPHPYQTEYTIQNASAPADATADTPVYQIVQKSTATSKPVPFELHNSHLVFTGPIDLKSSELPTSGDNSPWARARRSPCVAFHWEGAEVPTLAQAWLLVYALFSLRPDNESLRLELRGANASVLGRQLVDVLLAIDHPLRAREKREPSTKTDESLVLLLRSTFWQGAGSPFGPRPVWCPAESPSSLPASSPLGSYPLTALHHTMTWALAGDPQDPERRQQSWHPIRPAKPAPGSVIYSRWIPHLKETFSMISLDYEDDEHLRLFHEWQNDPRVTQGWNQTGTLEQHREYLQNIHQDPHQIAVLAKWDDTYFAYFEVYWAKEDPLGGYYDAGDFDRGRHSLVGDVRFRGPHRVSAWWSSLMHYLYLDDPRTMNVVGEPKETNSTVVMYDFIHGFGLEKFVDLPGKRSAFMRCSREHFFQLCPLADNEKVIGGIRLGLVPKL</sequence>
<dbReference type="OrthoDB" id="4250781at2759"/>
<gene>
    <name evidence="3" type="ORF">AK830_g841</name>
</gene>
<keyword evidence="4" id="KW-1185">Reference proteome</keyword>
<dbReference type="InterPro" id="IPR019432">
    <property type="entry name" value="Acyltransferase_MbtK/IucB-like"/>
</dbReference>
<evidence type="ECO:0000259" key="2">
    <source>
        <dbReference type="SMART" id="SM01006"/>
    </source>
</evidence>
<accession>A0A0P7BG69</accession>
<dbReference type="SMART" id="SM01006">
    <property type="entry name" value="AlcB"/>
    <property type="match status" value="1"/>
</dbReference>
<dbReference type="PANTHER" id="PTHR31438">
    <property type="entry name" value="LYSINE N-ACYLTRANSFERASE C17G9.06C-RELATED"/>
    <property type="match status" value="1"/>
</dbReference>
<dbReference type="Gene3D" id="3.40.630.30">
    <property type="match status" value="1"/>
</dbReference>
<dbReference type="InterPro" id="IPR016181">
    <property type="entry name" value="Acyl_CoA_acyltransferase"/>
</dbReference>
<dbReference type="Pfam" id="PF13523">
    <property type="entry name" value="Acetyltransf_8"/>
    <property type="match status" value="1"/>
</dbReference>
<dbReference type="PANTHER" id="PTHR31438:SF7">
    <property type="entry name" value="ACYLTRANSFERASE MBTK_IUCB-LIKE CONSERVED DOMAIN-CONTAINING PROTEIN"/>
    <property type="match status" value="1"/>
</dbReference>